<proteinExistence type="predicted"/>
<sequence length="286" mass="31837">MKHQHLSAVAIGFLLAFTRFLCRGAPLEADTLLEEHDFDEIKTFVLNLIQSGINISLDEHQIRFIKGESHNLLIENFTFATEDGRIFTLSSEKLIDKNSKPKVVSNFDANDDDAQKVLLSMIGGGKIKTLTLFSVPLETLEVGDYCDRLEMQLGAKHSPMIVLQIGHPSQAYEVIAGKRNRTKTASGCEFDESEFEDESECEVKDRALQEIQDNVIAVKSHRIVEYITLLTLEGEFLLTLERTGDLEEPLGLEPKFGGDSAKDKLLLSLVGGGGGRIKSFDRLKKP</sequence>
<feature type="chain" id="PRO_5008132008" evidence="1">
    <location>
        <begin position="25"/>
        <end position="286"/>
    </location>
</feature>
<dbReference type="AlphaFoldDB" id="A0A182Q0S3"/>
<accession>A0A182Q0S3</accession>
<keyword evidence="1" id="KW-0732">Signal</keyword>
<dbReference type="EMBL" id="AXCN02001463">
    <property type="status" value="NOT_ANNOTATED_CDS"/>
    <property type="molecule type" value="Genomic_DNA"/>
</dbReference>
<evidence type="ECO:0000256" key="1">
    <source>
        <dbReference type="SAM" id="SignalP"/>
    </source>
</evidence>
<keyword evidence="3" id="KW-1185">Reference proteome</keyword>
<protein>
    <submittedName>
        <fullName evidence="2">Uncharacterized protein</fullName>
    </submittedName>
</protein>
<dbReference type="VEuPathDB" id="VectorBase:AFAF000779"/>
<evidence type="ECO:0000313" key="3">
    <source>
        <dbReference type="Proteomes" id="UP000075886"/>
    </source>
</evidence>
<organism evidence="2 3">
    <name type="scientific">Anopheles farauti</name>
    <dbReference type="NCBI Taxonomy" id="69004"/>
    <lineage>
        <taxon>Eukaryota</taxon>
        <taxon>Metazoa</taxon>
        <taxon>Ecdysozoa</taxon>
        <taxon>Arthropoda</taxon>
        <taxon>Hexapoda</taxon>
        <taxon>Insecta</taxon>
        <taxon>Pterygota</taxon>
        <taxon>Neoptera</taxon>
        <taxon>Endopterygota</taxon>
        <taxon>Diptera</taxon>
        <taxon>Nematocera</taxon>
        <taxon>Culicoidea</taxon>
        <taxon>Culicidae</taxon>
        <taxon>Anophelinae</taxon>
        <taxon>Anopheles</taxon>
    </lineage>
</organism>
<reference evidence="2" key="2">
    <citation type="submission" date="2020-05" db="UniProtKB">
        <authorList>
            <consortium name="EnsemblMetazoa"/>
        </authorList>
    </citation>
    <scope>IDENTIFICATION</scope>
    <source>
        <strain evidence="2">FAR1</strain>
    </source>
</reference>
<dbReference type="Proteomes" id="UP000075886">
    <property type="component" value="Unassembled WGS sequence"/>
</dbReference>
<reference evidence="3" key="1">
    <citation type="submission" date="2014-01" db="EMBL/GenBank/DDBJ databases">
        <title>The Genome Sequence of Anopheles farauti FAR1 (V2).</title>
        <authorList>
            <consortium name="The Broad Institute Genomics Platform"/>
            <person name="Neafsey D.E."/>
            <person name="Besansky N."/>
            <person name="Howell P."/>
            <person name="Walton C."/>
            <person name="Young S.K."/>
            <person name="Zeng Q."/>
            <person name="Gargeya S."/>
            <person name="Fitzgerald M."/>
            <person name="Haas B."/>
            <person name="Abouelleil A."/>
            <person name="Allen A.W."/>
            <person name="Alvarado L."/>
            <person name="Arachchi H.M."/>
            <person name="Berlin A.M."/>
            <person name="Chapman S.B."/>
            <person name="Gainer-Dewar J."/>
            <person name="Goldberg J."/>
            <person name="Griggs A."/>
            <person name="Gujja S."/>
            <person name="Hansen M."/>
            <person name="Howarth C."/>
            <person name="Imamovic A."/>
            <person name="Ireland A."/>
            <person name="Larimer J."/>
            <person name="McCowan C."/>
            <person name="Murphy C."/>
            <person name="Pearson M."/>
            <person name="Poon T.W."/>
            <person name="Priest M."/>
            <person name="Roberts A."/>
            <person name="Saif S."/>
            <person name="Shea T."/>
            <person name="Sisk P."/>
            <person name="Sykes S."/>
            <person name="Wortman J."/>
            <person name="Nusbaum C."/>
            <person name="Birren B."/>
        </authorList>
    </citation>
    <scope>NUCLEOTIDE SEQUENCE [LARGE SCALE GENOMIC DNA]</scope>
    <source>
        <strain evidence="3">FAR1</strain>
    </source>
</reference>
<name>A0A182Q0S3_9DIPT</name>
<evidence type="ECO:0000313" key="2">
    <source>
        <dbReference type="EnsemblMetazoa" id="AFAF000779-PA"/>
    </source>
</evidence>
<feature type="signal peptide" evidence="1">
    <location>
        <begin position="1"/>
        <end position="24"/>
    </location>
</feature>
<dbReference type="EnsemblMetazoa" id="AFAF000779-RA">
    <property type="protein sequence ID" value="AFAF000779-PA"/>
    <property type="gene ID" value="AFAF000779"/>
</dbReference>